<dbReference type="KEGG" id="pbro:HOP40_31925"/>
<evidence type="ECO:0000313" key="2">
    <source>
        <dbReference type="Proteomes" id="UP000505377"/>
    </source>
</evidence>
<dbReference type="InterPro" id="IPR011049">
    <property type="entry name" value="Serralysin-like_metalloprot_C"/>
</dbReference>
<protein>
    <recommendedName>
        <fullName evidence="3">Calcium-binding protein</fullName>
    </recommendedName>
</protein>
<dbReference type="EMBL" id="CP053564">
    <property type="protein sequence ID" value="QJY51063.1"/>
    <property type="molecule type" value="Genomic_DNA"/>
</dbReference>
<dbReference type="Gene3D" id="2.150.10.10">
    <property type="entry name" value="Serralysin-like metalloprotease, C-terminal"/>
    <property type="match status" value="1"/>
</dbReference>
<dbReference type="InterPro" id="IPR001343">
    <property type="entry name" value="Hemolysn_Ca-bd"/>
</dbReference>
<dbReference type="Pfam" id="PF00353">
    <property type="entry name" value="HemolysinCabind"/>
    <property type="match status" value="3"/>
</dbReference>
<gene>
    <name evidence="1" type="ORF">HOP40_31925</name>
</gene>
<evidence type="ECO:0000313" key="1">
    <source>
        <dbReference type="EMBL" id="QJY51063.1"/>
    </source>
</evidence>
<sequence>MATVGGDGWHTLAVTAATTAIAVSPREGLACGDSLNDLPAGSTAFLVALNAGDTSSNDAGITGGFDNARLSTGATTTTYDFEPVTPPACESAPRPGRTGTARADVVRGTAAGDRVDLLAGDDVADLLGGDDCVLGGAGRDTLRTGDGPDQVAGGADADTIDSGAGADLVDPGAGRDVVSAGAGDDEVSAADGEVDVVDCGAGTDTVIADRTDVLRNCETRL</sequence>
<dbReference type="SUPFAM" id="SSF51120">
    <property type="entry name" value="beta-Roll"/>
    <property type="match status" value="1"/>
</dbReference>
<accession>A0A6M6JUW0</accession>
<dbReference type="Proteomes" id="UP000505377">
    <property type="component" value="Chromosome"/>
</dbReference>
<dbReference type="GO" id="GO:0005509">
    <property type="term" value="F:calcium ion binding"/>
    <property type="evidence" value="ECO:0007669"/>
    <property type="project" value="InterPro"/>
</dbReference>
<organism evidence="1 2">
    <name type="scientific">Pseudonocardia broussonetiae</name>
    <dbReference type="NCBI Taxonomy" id="2736640"/>
    <lineage>
        <taxon>Bacteria</taxon>
        <taxon>Bacillati</taxon>
        <taxon>Actinomycetota</taxon>
        <taxon>Actinomycetes</taxon>
        <taxon>Pseudonocardiales</taxon>
        <taxon>Pseudonocardiaceae</taxon>
        <taxon>Pseudonocardia</taxon>
    </lineage>
</organism>
<evidence type="ECO:0008006" key="3">
    <source>
        <dbReference type="Google" id="ProtNLM"/>
    </source>
</evidence>
<name>A0A6M6JUW0_9PSEU</name>
<keyword evidence="2" id="KW-1185">Reference proteome</keyword>
<dbReference type="AlphaFoldDB" id="A0A6M6JUW0"/>
<reference evidence="1 2" key="1">
    <citation type="submission" date="2020-05" db="EMBL/GenBank/DDBJ databases">
        <authorList>
            <person name="Mo P."/>
        </authorList>
    </citation>
    <scope>NUCLEOTIDE SEQUENCE [LARGE SCALE GENOMIC DNA]</scope>
    <source>
        <strain evidence="1 2">Gen01</strain>
    </source>
</reference>
<proteinExistence type="predicted"/>